<dbReference type="PROSITE" id="PS50113">
    <property type="entry name" value="PAC"/>
    <property type="match status" value="1"/>
</dbReference>
<dbReference type="STRING" id="1867952.MTBPR1_300001"/>
<accession>A0A1C3RI68</accession>
<feature type="domain" description="PAC" evidence="2">
    <location>
        <begin position="1"/>
        <end position="30"/>
    </location>
</feature>
<dbReference type="AlphaFoldDB" id="A0A1C3RI68"/>
<reference evidence="3 4" key="1">
    <citation type="submission" date="2016-07" db="EMBL/GenBank/DDBJ databases">
        <authorList>
            <person name="Lefevre C.T."/>
        </authorList>
    </citation>
    <scope>NUCLEOTIDE SEQUENCE [LARGE SCALE GENOMIC DNA]</scope>
    <source>
        <strain evidence="3">PR1</strain>
    </source>
</reference>
<gene>
    <name evidence="3" type="ORF">MTBPR1_300001</name>
</gene>
<proteinExistence type="predicted"/>
<dbReference type="InterPro" id="IPR001932">
    <property type="entry name" value="PPM-type_phosphatase-like_dom"/>
</dbReference>
<dbReference type="Proteomes" id="UP000231658">
    <property type="component" value="Unassembled WGS sequence"/>
</dbReference>
<dbReference type="PANTHER" id="PTHR43156">
    <property type="entry name" value="STAGE II SPORULATION PROTEIN E-RELATED"/>
    <property type="match status" value="1"/>
</dbReference>
<dbReference type="Gene3D" id="3.60.40.10">
    <property type="entry name" value="PPM-type phosphatase domain"/>
    <property type="match status" value="1"/>
</dbReference>
<dbReference type="InterPro" id="IPR036457">
    <property type="entry name" value="PPM-type-like_dom_sf"/>
</dbReference>
<dbReference type="GO" id="GO:0016791">
    <property type="term" value="F:phosphatase activity"/>
    <property type="evidence" value="ECO:0007669"/>
    <property type="project" value="TreeGrafter"/>
</dbReference>
<dbReference type="InterPro" id="IPR052016">
    <property type="entry name" value="Bact_Sigma-Reg"/>
</dbReference>
<keyword evidence="4" id="KW-1185">Reference proteome</keyword>
<sequence length="284" mass="31236">MRKSPIEGGGAVVTVTDITERKQAEHKLADAYDVISSSIDYAANIQQAILPSEDILNAVLTDHFVVWEPRDTVGGDLYLCRVWGDGFLIMLGDCTGHGVPGAFMTMISTGALDNALTDTVSGETGVLLQRLHQVVRSTLGQNEADSISDDGMELGLCYVGSDMQSVVFSGAKFDLFIHEGDEISVIKGTKKAIGYRNVPKGQEYDQHVIDGLSSKTFYMTSDGLIDQVGGERKRGFGKKRFRQLLLDIQEMPMSKQGEHIYQSLEFYQGDQKRRDDIAVIGFKI</sequence>
<evidence type="ECO:0000313" key="4">
    <source>
        <dbReference type="Proteomes" id="UP000231658"/>
    </source>
</evidence>
<organism evidence="3 4">
    <name type="scientific">Candidatus Terasakiella magnetica</name>
    <dbReference type="NCBI Taxonomy" id="1867952"/>
    <lineage>
        <taxon>Bacteria</taxon>
        <taxon>Pseudomonadati</taxon>
        <taxon>Pseudomonadota</taxon>
        <taxon>Alphaproteobacteria</taxon>
        <taxon>Rhodospirillales</taxon>
        <taxon>Terasakiellaceae</taxon>
        <taxon>Terasakiella</taxon>
    </lineage>
</organism>
<evidence type="ECO:0000313" key="3">
    <source>
        <dbReference type="EMBL" id="SCA56973.1"/>
    </source>
</evidence>
<dbReference type="Pfam" id="PF07228">
    <property type="entry name" value="SpoIIE"/>
    <property type="match status" value="1"/>
</dbReference>
<keyword evidence="1" id="KW-0378">Hydrolase</keyword>
<dbReference type="SMART" id="SM00331">
    <property type="entry name" value="PP2C_SIG"/>
    <property type="match status" value="1"/>
</dbReference>
<dbReference type="EMBL" id="FLYE01000024">
    <property type="protein sequence ID" value="SCA56973.1"/>
    <property type="molecule type" value="Genomic_DNA"/>
</dbReference>
<dbReference type="InterPro" id="IPR000700">
    <property type="entry name" value="PAS-assoc_C"/>
</dbReference>
<evidence type="ECO:0000256" key="1">
    <source>
        <dbReference type="ARBA" id="ARBA00022801"/>
    </source>
</evidence>
<name>A0A1C3RI68_9PROT</name>
<protein>
    <submittedName>
        <fullName evidence="3">PAS domain S-box</fullName>
    </submittedName>
</protein>
<evidence type="ECO:0000259" key="2">
    <source>
        <dbReference type="PROSITE" id="PS50113"/>
    </source>
</evidence>
<dbReference type="PANTHER" id="PTHR43156:SF9">
    <property type="entry name" value="HAMP DOMAIN-CONTAINING PROTEIN"/>
    <property type="match status" value="1"/>
</dbReference>